<reference evidence="1" key="1">
    <citation type="submission" date="2023-07" db="EMBL/GenBank/DDBJ databases">
        <title>draft genome sequence of fig (Ficus carica).</title>
        <authorList>
            <person name="Takahashi T."/>
            <person name="Nishimura K."/>
        </authorList>
    </citation>
    <scope>NUCLEOTIDE SEQUENCE</scope>
</reference>
<keyword evidence="2" id="KW-1185">Reference proteome</keyword>
<dbReference type="EMBL" id="BTGU01000132">
    <property type="protein sequence ID" value="GMN62657.1"/>
    <property type="molecule type" value="Genomic_DNA"/>
</dbReference>
<sequence>MSGPGMAQEHLISVKADVYSHRTVLLEICFAARDLKKLVTGEEAVQKTLESRFSLGGVMVHNSRRTRPSSFDENCCVDVRRD</sequence>
<comment type="caution">
    <text evidence="1">The sequence shown here is derived from an EMBL/GenBank/DDBJ whole genome shotgun (WGS) entry which is preliminary data.</text>
</comment>
<accession>A0AA88DV90</accession>
<protein>
    <submittedName>
        <fullName evidence="1">Uncharacterized protein</fullName>
    </submittedName>
</protein>
<gene>
    <name evidence="1" type="ORF">TIFTF001_031749</name>
</gene>
<dbReference type="AlphaFoldDB" id="A0AA88DV90"/>
<dbReference type="Gramene" id="FCD_00023984-RA">
    <property type="protein sequence ID" value="FCD_00023984-RA:cds"/>
    <property type="gene ID" value="FCD_00023984"/>
</dbReference>
<evidence type="ECO:0000313" key="1">
    <source>
        <dbReference type="EMBL" id="GMN62657.1"/>
    </source>
</evidence>
<organism evidence="1 2">
    <name type="scientific">Ficus carica</name>
    <name type="common">Common fig</name>
    <dbReference type="NCBI Taxonomy" id="3494"/>
    <lineage>
        <taxon>Eukaryota</taxon>
        <taxon>Viridiplantae</taxon>
        <taxon>Streptophyta</taxon>
        <taxon>Embryophyta</taxon>
        <taxon>Tracheophyta</taxon>
        <taxon>Spermatophyta</taxon>
        <taxon>Magnoliopsida</taxon>
        <taxon>eudicotyledons</taxon>
        <taxon>Gunneridae</taxon>
        <taxon>Pentapetalae</taxon>
        <taxon>rosids</taxon>
        <taxon>fabids</taxon>
        <taxon>Rosales</taxon>
        <taxon>Moraceae</taxon>
        <taxon>Ficeae</taxon>
        <taxon>Ficus</taxon>
    </lineage>
</organism>
<name>A0AA88DV90_FICCA</name>
<dbReference type="Proteomes" id="UP001187192">
    <property type="component" value="Unassembled WGS sequence"/>
</dbReference>
<proteinExistence type="predicted"/>
<evidence type="ECO:0000313" key="2">
    <source>
        <dbReference type="Proteomes" id="UP001187192"/>
    </source>
</evidence>